<evidence type="ECO:0000313" key="2">
    <source>
        <dbReference type="EMBL" id="CAG6768138.1"/>
    </source>
</evidence>
<organism evidence="2">
    <name type="scientific">Cacopsylla melanoneura</name>
    <dbReference type="NCBI Taxonomy" id="428564"/>
    <lineage>
        <taxon>Eukaryota</taxon>
        <taxon>Metazoa</taxon>
        <taxon>Ecdysozoa</taxon>
        <taxon>Arthropoda</taxon>
        <taxon>Hexapoda</taxon>
        <taxon>Insecta</taxon>
        <taxon>Pterygota</taxon>
        <taxon>Neoptera</taxon>
        <taxon>Paraneoptera</taxon>
        <taxon>Hemiptera</taxon>
        <taxon>Sternorrhyncha</taxon>
        <taxon>Psylloidea</taxon>
        <taxon>Psyllidae</taxon>
        <taxon>Psyllinae</taxon>
        <taxon>Cacopsylla</taxon>
    </lineage>
</organism>
<name>A0A8D9AKD5_9HEMI</name>
<feature type="compositionally biased region" description="Polar residues" evidence="1">
    <location>
        <begin position="128"/>
        <end position="140"/>
    </location>
</feature>
<accession>A0A8D9AKD5</accession>
<reference evidence="2" key="1">
    <citation type="submission" date="2021-05" db="EMBL/GenBank/DDBJ databases">
        <authorList>
            <person name="Alioto T."/>
            <person name="Alioto T."/>
            <person name="Gomez Garrido J."/>
        </authorList>
    </citation>
    <scope>NUCLEOTIDE SEQUENCE</scope>
</reference>
<feature type="region of interest" description="Disordered" evidence="1">
    <location>
        <begin position="110"/>
        <end position="172"/>
    </location>
</feature>
<evidence type="ECO:0000256" key="1">
    <source>
        <dbReference type="SAM" id="MobiDB-lite"/>
    </source>
</evidence>
<dbReference type="InterPro" id="IPR036691">
    <property type="entry name" value="Endo/exonu/phosph_ase_sf"/>
</dbReference>
<dbReference type="EMBL" id="HBUF01575387">
    <property type="protein sequence ID" value="CAG6768139.1"/>
    <property type="molecule type" value="Transcribed_RNA"/>
</dbReference>
<sequence length="334" mass="39008">MTNKNVQENLVSPIRNKLQTQIVNNTAEDTYIKEVWENTEEACSFEYAMYQYETNKIKNTTENSTDKTSNQVENSTNKINTEIQKRHKITQDMNNTDKTKNTFIGKYKNKEKYNTEITPNPENTTQTSPKSGTKKTCYNQNEKHSNKVHYTQPNTENEQEKLETQNQQENVNRTYNSNYYNKTHNNDSKNRANHSKEKEYNFKMIHQNMQCINNKIPILENLTKTENPDILCVTEHWQLCNTLENIKVQGYNLITHFSRTIKIHGGTAIYANENITPHKIETIKIGPKCIEVDMEWSGIKIKHNNKTLQIFTIYRSPAGNTAVQDNMLNEVLQQ</sequence>
<feature type="compositionally biased region" description="Low complexity" evidence="1">
    <location>
        <begin position="115"/>
        <end position="127"/>
    </location>
</feature>
<protein>
    <submittedName>
        <fullName evidence="2">Uncharacterized protein</fullName>
    </submittedName>
</protein>
<dbReference type="AlphaFoldDB" id="A0A8D9AKD5"/>
<proteinExistence type="predicted"/>
<dbReference type="SUPFAM" id="SSF56219">
    <property type="entry name" value="DNase I-like"/>
    <property type="match status" value="1"/>
</dbReference>
<dbReference type="EMBL" id="HBUF01575386">
    <property type="protein sequence ID" value="CAG6768138.1"/>
    <property type="molecule type" value="Transcribed_RNA"/>
</dbReference>
<dbReference type="Gene3D" id="3.60.10.10">
    <property type="entry name" value="Endonuclease/exonuclease/phosphatase"/>
    <property type="match status" value="1"/>
</dbReference>